<dbReference type="Gene3D" id="3.30.420.10">
    <property type="entry name" value="Ribonuclease H-like superfamily/Ribonuclease H"/>
    <property type="match status" value="1"/>
</dbReference>
<evidence type="ECO:0000256" key="4">
    <source>
        <dbReference type="PROSITE-ProRule" id="PRU00175"/>
    </source>
</evidence>
<dbReference type="InterPro" id="IPR018957">
    <property type="entry name" value="Znf_C3HC4_RING-type"/>
</dbReference>
<name>A0A0A9HHA5_ARUDO</name>
<dbReference type="Pfam" id="PF13456">
    <property type="entry name" value="RVT_3"/>
    <property type="match status" value="1"/>
</dbReference>
<evidence type="ECO:0000256" key="3">
    <source>
        <dbReference type="ARBA" id="ARBA00022833"/>
    </source>
</evidence>
<keyword evidence="2 4" id="KW-0863">Zinc-finger</keyword>
<dbReference type="GO" id="GO:0003676">
    <property type="term" value="F:nucleic acid binding"/>
    <property type="evidence" value="ECO:0007669"/>
    <property type="project" value="InterPro"/>
</dbReference>
<dbReference type="Pfam" id="PF00097">
    <property type="entry name" value="zf-C3HC4"/>
    <property type="match status" value="1"/>
</dbReference>
<dbReference type="InterPro" id="IPR036397">
    <property type="entry name" value="RNaseH_sf"/>
</dbReference>
<reference evidence="6" key="2">
    <citation type="journal article" date="2015" name="Data Brief">
        <title>Shoot transcriptome of the giant reed, Arundo donax.</title>
        <authorList>
            <person name="Barrero R.A."/>
            <person name="Guerrero F.D."/>
            <person name="Moolhuijzen P."/>
            <person name="Goolsby J.A."/>
            <person name="Tidwell J."/>
            <person name="Bellgard S.E."/>
            <person name="Bellgard M.I."/>
        </authorList>
    </citation>
    <scope>NUCLEOTIDE SEQUENCE</scope>
    <source>
        <tissue evidence="6">Shoot tissue taken approximately 20 cm above the soil surface</tissue>
    </source>
</reference>
<dbReference type="PROSITE" id="PS00518">
    <property type="entry name" value="ZF_RING_1"/>
    <property type="match status" value="1"/>
</dbReference>
<dbReference type="Gene3D" id="3.30.40.10">
    <property type="entry name" value="Zinc/RING finger domain, C3HC4 (zinc finger)"/>
    <property type="match status" value="1"/>
</dbReference>
<dbReference type="InterPro" id="IPR002156">
    <property type="entry name" value="RNaseH_domain"/>
</dbReference>
<dbReference type="GO" id="GO:0008270">
    <property type="term" value="F:zinc ion binding"/>
    <property type="evidence" value="ECO:0007669"/>
    <property type="project" value="UniProtKB-KW"/>
</dbReference>
<feature type="domain" description="RING-type" evidence="5">
    <location>
        <begin position="100"/>
        <end position="144"/>
    </location>
</feature>
<dbReference type="InterPro" id="IPR013083">
    <property type="entry name" value="Znf_RING/FYVE/PHD"/>
</dbReference>
<keyword evidence="1" id="KW-0479">Metal-binding</keyword>
<organism evidence="6">
    <name type="scientific">Arundo donax</name>
    <name type="common">Giant reed</name>
    <name type="synonym">Donax arundinaceus</name>
    <dbReference type="NCBI Taxonomy" id="35708"/>
    <lineage>
        <taxon>Eukaryota</taxon>
        <taxon>Viridiplantae</taxon>
        <taxon>Streptophyta</taxon>
        <taxon>Embryophyta</taxon>
        <taxon>Tracheophyta</taxon>
        <taxon>Spermatophyta</taxon>
        <taxon>Magnoliopsida</taxon>
        <taxon>Liliopsida</taxon>
        <taxon>Poales</taxon>
        <taxon>Poaceae</taxon>
        <taxon>PACMAD clade</taxon>
        <taxon>Arundinoideae</taxon>
        <taxon>Arundineae</taxon>
        <taxon>Arundo</taxon>
    </lineage>
</organism>
<protein>
    <recommendedName>
        <fullName evidence="5">RING-type domain-containing protein</fullName>
    </recommendedName>
</protein>
<dbReference type="InterPro" id="IPR001841">
    <property type="entry name" value="Znf_RING"/>
</dbReference>
<dbReference type="AlphaFoldDB" id="A0A0A9HHA5"/>
<dbReference type="InterPro" id="IPR017907">
    <property type="entry name" value="Znf_RING_CS"/>
</dbReference>
<evidence type="ECO:0000313" key="6">
    <source>
        <dbReference type="EMBL" id="JAE35189.1"/>
    </source>
</evidence>
<keyword evidence="3" id="KW-0862">Zinc</keyword>
<reference evidence="6" key="1">
    <citation type="submission" date="2014-09" db="EMBL/GenBank/DDBJ databases">
        <authorList>
            <person name="Magalhaes I.L.F."/>
            <person name="Oliveira U."/>
            <person name="Santos F.R."/>
            <person name="Vidigal T.H.D.A."/>
            <person name="Brescovit A.D."/>
            <person name="Santos A.J."/>
        </authorList>
    </citation>
    <scope>NUCLEOTIDE SEQUENCE</scope>
    <source>
        <tissue evidence="6">Shoot tissue taken approximately 20 cm above the soil surface</tissue>
    </source>
</reference>
<proteinExistence type="predicted"/>
<evidence type="ECO:0000259" key="5">
    <source>
        <dbReference type="PROSITE" id="PS50089"/>
    </source>
</evidence>
<accession>A0A0A9HHA5</accession>
<dbReference type="GO" id="GO:0004523">
    <property type="term" value="F:RNA-DNA hybrid ribonuclease activity"/>
    <property type="evidence" value="ECO:0007669"/>
    <property type="project" value="InterPro"/>
</dbReference>
<sequence length="170" mass="19005">MVLREGLEAALGLGIRSVKVVTDHKMLLNHMLGVWRPTGEKLAKMINRALSVRKKFEQCEISLVQQSQVSYVVKLEREAIDVHIAKSRAVNARKENRETCTICLEDADITKIHAVEGCAHRFCFPCMKEHVKVKLLHGMLPACSQNGCTTKLTVEGSKVFLSPPLLLIMV</sequence>
<dbReference type="EMBL" id="GBRH01162707">
    <property type="protein sequence ID" value="JAE35189.1"/>
    <property type="molecule type" value="Transcribed_RNA"/>
</dbReference>
<evidence type="ECO:0000256" key="2">
    <source>
        <dbReference type="ARBA" id="ARBA00022771"/>
    </source>
</evidence>
<dbReference type="PROSITE" id="PS50089">
    <property type="entry name" value="ZF_RING_2"/>
    <property type="match status" value="1"/>
</dbReference>
<evidence type="ECO:0000256" key="1">
    <source>
        <dbReference type="ARBA" id="ARBA00022723"/>
    </source>
</evidence>
<dbReference type="SUPFAM" id="SSF57850">
    <property type="entry name" value="RING/U-box"/>
    <property type="match status" value="1"/>
</dbReference>